<keyword evidence="10" id="KW-0238">DNA-binding</keyword>
<gene>
    <name evidence="14" type="primary">TNP1</name>
</gene>
<dbReference type="InterPro" id="IPR020062">
    <property type="entry name" value="Nuclear_transition_prot1_CS"/>
</dbReference>
<keyword evidence="6" id="KW-0217">Developmental protein</keyword>
<dbReference type="InParanoid" id="F6ZI63"/>
<keyword evidence="9" id="KW-0744">Spermatogenesis</keyword>
<reference evidence="14" key="2">
    <citation type="submission" date="2025-08" db="UniProtKB">
        <authorList>
            <consortium name="Ensembl"/>
        </authorList>
    </citation>
    <scope>IDENTIFICATION</scope>
</reference>
<dbReference type="GO" id="GO:0045892">
    <property type="term" value="P:negative regulation of DNA-templated transcription"/>
    <property type="evidence" value="ECO:0007669"/>
    <property type="project" value="Ensembl"/>
</dbReference>
<dbReference type="GO" id="GO:0010954">
    <property type="term" value="P:positive regulation of protein processing"/>
    <property type="evidence" value="ECO:0007669"/>
    <property type="project" value="Ensembl"/>
</dbReference>
<evidence type="ECO:0000256" key="12">
    <source>
        <dbReference type="ARBA" id="ARBA00023269"/>
    </source>
</evidence>
<dbReference type="OrthoDB" id="9796938at2759"/>
<dbReference type="FunCoup" id="F6ZI63">
    <property type="interactions" value="11"/>
</dbReference>
<dbReference type="GeneID" id="100011893"/>
<dbReference type="AlphaFoldDB" id="F6ZI63"/>
<comment type="subcellular location">
    <subcellularLocation>
        <location evidence="2">Chromosome</location>
    </subcellularLocation>
    <subcellularLocation>
        <location evidence="1">Nucleus</location>
    </subcellularLocation>
</comment>
<comment type="similarity">
    <text evidence="3">Belongs to the nuclear transition protein 1 family.</text>
</comment>
<dbReference type="GO" id="GO:0006337">
    <property type="term" value="P:nucleosome disassembly"/>
    <property type="evidence" value="ECO:0007669"/>
    <property type="project" value="Ensembl"/>
</dbReference>
<dbReference type="KEGG" id="mdo:100011893"/>
<evidence type="ECO:0000313" key="14">
    <source>
        <dbReference type="Ensembl" id="ENSMODP00000035962.2"/>
    </source>
</evidence>
<dbReference type="OMA" id="FKSHGMR"/>
<dbReference type="GO" id="GO:0031507">
    <property type="term" value="P:heterochromatin formation"/>
    <property type="evidence" value="ECO:0007669"/>
    <property type="project" value="Ensembl"/>
</dbReference>
<dbReference type="GO" id="GO:0003677">
    <property type="term" value="F:DNA binding"/>
    <property type="evidence" value="ECO:0000318"/>
    <property type="project" value="GO_Central"/>
</dbReference>
<organism evidence="14 15">
    <name type="scientific">Monodelphis domestica</name>
    <name type="common">Gray short-tailed opossum</name>
    <dbReference type="NCBI Taxonomy" id="13616"/>
    <lineage>
        <taxon>Eukaryota</taxon>
        <taxon>Metazoa</taxon>
        <taxon>Chordata</taxon>
        <taxon>Craniata</taxon>
        <taxon>Vertebrata</taxon>
        <taxon>Euteleostomi</taxon>
        <taxon>Mammalia</taxon>
        <taxon>Metatheria</taxon>
        <taxon>Didelphimorphia</taxon>
        <taxon>Didelphidae</taxon>
        <taxon>Monodelphis</taxon>
    </lineage>
</organism>
<evidence type="ECO:0000256" key="2">
    <source>
        <dbReference type="ARBA" id="ARBA00004286"/>
    </source>
</evidence>
<dbReference type="GO" id="GO:0006338">
    <property type="term" value="P:chromatin remodeling"/>
    <property type="evidence" value="ECO:0000318"/>
    <property type="project" value="GO_Central"/>
</dbReference>
<dbReference type="GO" id="GO:0000012">
    <property type="term" value="P:single strand break repair"/>
    <property type="evidence" value="ECO:0007669"/>
    <property type="project" value="Ensembl"/>
</dbReference>
<keyword evidence="12" id="KW-0544">Nucleosome core</keyword>
<evidence type="ECO:0000256" key="5">
    <source>
        <dbReference type="ARBA" id="ARBA00022454"/>
    </source>
</evidence>
<evidence type="ECO:0000256" key="9">
    <source>
        <dbReference type="ARBA" id="ARBA00022871"/>
    </source>
</evidence>
<evidence type="ECO:0000256" key="10">
    <source>
        <dbReference type="ARBA" id="ARBA00023125"/>
    </source>
</evidence>
<evidence type="ECO:0000256" key="6">
    <source>
        <dbReference type="ARBA" id="ARBA00022473"/>
    </source>
</evidence>
<keyword evidence="8" id="KW-0221">Differentiation</keyword>
<accession>F6ZI63</accession>
<keyword evidence="5" id="KW-0158">Chromosome</keyword>
<sequence>MSTNRRMKSKGGRRNKSRAPHKGVKRAGSKRKYRKTGLKSRKRSDEAHRTYRSNL</sequence>
<dbReference type="HOGENOM" id="CLU_3019482_0_0_1"/>
<dbReference type="STRING" id="13616.ENSMODP00000035962"/>
<dbReference type="GO" id="GO:0030317">
    <property type="term" value="P:flagellated sperm motility"/>
    <property type="evidence" value="ECO:0007669"/>
    <property type="project" value="Ensembl"/>
</dbReference>
<dbReference type="Bgee" id="ENSMODG00000024866">
    <property type="expression patterns" value="Expressed in spermatid and 14 other cell types or tissues"/>
</dbReference>
<dbReference type="Proteomes" id="UP000002280">
    <property type="component" value="Chromosome 7"/>
</dbReference>
<dbReference type="PANTHER" id="PTHR17486">
    <property type="entry name" value="SPERMATID NUCLEAR TRANSITION PROTEIN 1"/>
    <property type="match status" value="1"/>
</dbReference>
<evidence type="ECO:0000256" key="11">
    <source>
        <dbReference type="ARBA" id="ARBA00023242"/>
    </source>
</evidence>
<dbReference type="GO" id="GO:0035092">
    <property type="term" value="P:sperm DNA condensation"/>
    <property type="evidence" value="ECO:0007669"/>
    <property type="project" value="Ensembl"/>
</dbReference>
<dbReference type="Ensembl" id="ENSMODT00000037551.2">
    <property type="protein sequence ID" value="ENSMODP00000035962.2"/>
    <property type="gene ID" value="ENSMODG00000024866.2"/>
</dbReference>
<feature type="compositionally biased region" description="Basic residues" evidence="13">
    <location>
        <begin position="1"/>
        <end position="42"/>
    </location>
</feature>
<dbReference type="eggNOG" id="ENOG502TEI9">
    <property type="taxonomic scope" value="Eukaryota"/>
</dbReference>
<dbReference type="GO" id="GO:0000786">
    <property type="term" value="C:nucleosome"/>
    <property type="evidence" value="ECO:0000318"/>
    <property type="project" value="GO_Central"/>
</dbReference>
<dbReference type="PROSITE" id="PS00541">
    <property type="entry name" value="TP1"/>
    <property type="match status" value="1"/>
</dbReference>
<protein>
    <recommendedName>
        <fullName evidence="4">Spermatid nuclear transition protein 1</fullName>
    </recommendedName>
</protein>
<dbReference type="PANTHER" id="PTHR17486:SF0">
    <property type="entry name" value="SPERMATID NUCLEAR TRANSITION PROTEIN 1"/>
    <property type="match status" value="1"/>
</dbReference>
<dbReference type="CTD" id="7141"/>
<evidence type="ECO:0000256" key="8">
    <source>
        <dbReference type="ARBA" id="ARBA00022782"/>
    </source>
</evidence>
<keyword evidence="11" id="KW-0539">Nucleus</keyword>
<evidence type="ECO:0000256" key="3">
    <source>
        <dbReference type="ARBA" id="ARBA00005481"/>
    </source>
</evidence>
<evidence type="ECO:0000313" key="15">
    <source>
        <dbReference type="Proteomes" id="UP000002280"/>
    </source>
</evidence>
<dbReference type="Pfam" id="PF02079">
    <property type="entry name" value="TP1"/>
    <property type="match status" value="1"/>
</dbReference>
<evidence type="ECO:0000256" key="13">
    <source>
        <dbReference type="SAM" id="MobiDB-lite"/>
    </source>
</evidence>
<feature type="region of interest" description="Disordered" evidence="13">
    <location>
        <begin position="1"/>
        <end position="55"/>
    </location>
</feature>
<evidence type="ECO:0000256" key="4">
    <source>
        <dbReference type="ARBA" id="ARBA00015111"/>
    </source>
</evidence>
<dbReference type="InterPro" id="IPR001319">
    <property type="entry name" value="Nuclear_transition_prot1"/>
</dbReference>
<dbReference type="GO" id="GO:0007290">
    <property type="term" value="P:spermatid nucleus elongation"/>
    <property type="evidence" value="ECO:0000318"/>
    <property type="project" value="GO_Central"/>
</dbReference>
<evidence type="ECO:0000256" key="1">
    <source>
        <dbReference type="ARBA" id="ARBA00004123"/>
    </source>
</evidence>
<dbReference type="GeneTree" id="ENSGT00390000000539"/>
<reference evidence="14 15" key="1">
    <citation type="journal article" date="2007" name="Nature">
        <title>Genome of the marsupial Monodelphis domestica reveals innovation in non-coding sequences.</title>
        <authorList>
            <person name="Mikkelsen T.S."/>
            <person name="Wakefield M.J."/>
            <person name="Aken B."/>
            <person name="Amemiya C.T."/>
            <person name="Chang J.L."/>
            <person name="Duke S."/>
            <person name="Garber M."/>
            <person name="Gentles A.J."/>
            <person name="Goodstadt L."/>
            <person name="Heger A."/>
            <person name="Jurka J."/>
            <person name="Kamal M."/>
            <person name="Mauceli E."/>
            <person name="Searle S.M."/>
            <person name="Sharpe T."/>
            <person name="Baker M.L."/>
            <person name="Batzer M.A."/>
            <person name="Benos P.V."/>
            <person name="Belov K."/>
            <person name="Clamp M."/>
            <person name="Cook A."/>
            <person name="Cuff J."/>
            <person name="Das R."/>
            <person name="Davidow L."/>
            <person name="Deakin J.E."/>
            <person name="Fazzari M.J."/>
            <person name="Glass J.L."/>
            <person name="Grabherr M."/>
            <person name="Greally J.M."/>
            <person name="Gu W."/>
            <person name="Hore T.A."/>
            <person name="Huttley G.A."/>
            <person name="Kleber M."/>
            <person name="Jirtle R.L."/>
            <person name="Koina E."/>
            <person name="Lee J.T."/>
            <person name="Mahony S."/>
            <person name="Marra M.A."/>
            <person name="Miller R.D."/>
            <person name="Nicholls R.D."/>
            <person name="Oda M."/>
            <person name="Papenfuss A.T."/>
            <person name="Parra Z.E."/>
            <person name="Pollock D.D."/>
            <person name="Ray D.A."/>
            <person name="Schein J.E."/>
            <person name="Speed T.P."/>
            <person name="Thompson K."/>
            <person name="VandeBerg J.L."/>
            <person name="Wade C.M."/>
            <person name="Walker J.A."/>
            <person name="Waters P.D."/>
            <person name="Webber C."/>
            <person name="Weidman J.R."/>
            <person name="Xie X."/>
            <person name="Zody M.C."/>
            <person name="Baldwin J."/>
            <person name="Abdouelleil A."/>
            <person name="Abdulkadir J."/>
            <person name="Abebe A."/>
            <person name="Abera B."/>
            <person name="Abreu J."/>
            <person name="Acer S.C."/>
            <person name="Aftuck L."/>
            <person name="Alexander A."/>
            <person name="An P."/>
            <person name="Anderson E."/>
            <person name="Anderson S."/>
            <person name="Arachi H."/>
            <person name="Azer M."/>
            <person name="Bachantsang P."/>
            <person name="Barry A."/>
            <person name="Bayul T."/>
            <person name="Berlin A."/>
            <person name="Bessette D."/>
            <person name="Bloom T."/>
            <person name="Bloom T."/>
            <person name="Boguslavskiy L."/>
            <person name="Bonnet C."/>
            <person name="Boukhgalter B."/>
            <person name="Bourzgui I."/>
            <person name="Brown A."/>
            <person name="Cahill P."/>
            <person name="Channer S."/>
            <person name="Cheshatsang Y."/>
            <person name="Chuda L."/>
            <person name="Citroen M."/>
            <person name="Collymore A."/>
            <person name="Cooke P."/>
            <person name="Costello M."/>
            <person name="D'Aco K."/>
            <person name="Daza R."/>
            <person name="De Haan G."/>
            <person name="DeGray S."/>
            <person name="DeMaso C."/>
            <person name="Dhargay N."/>
            <person name="Dooley K."/>
            <person name="Dooley E."/>
            <person name="Doricent M."/>
            <person name="Dorje P."/>
            <person name="Dorjee K."/>
            <person name="Dupes A."/>
            <person name="Elong R."/>
            <person name="Falk J."/>
            <person name="Farina A."/>
            <person name="Faro S."/>
            <person name="Ferguson D."/>
            <person name="Fisher S."/>
            <person name="Foley C.D."/>
            <person name="Franke A."/>
            <person name="Friedrich D."/>
            <person name="Gadbois L."/>
            <person name="Gearin G."/>
            <person name="Gearin C.R."/>
            <person name="Giannoukos G."/>
            <person name="Goode T."/>
            <person name="Graham J."/>
            <person name="Grandbois E."/>
            <person name="Grewal S."/>
            <person name="Gyaltsen K."/>
            <person name="Hafez N."/>
            <person name="Hagos B."/>
            <person name="Hall J."/>
            <person name="Henson C."/>
            <person name="Hollinger A."/>
            <person name="Honan T."/>
            <person name="Huard M.D."/>
            <person name="Hughes L."/>
            <person name="Hurhula B."/>
            <person name="Husby M.E."/>
            <person name="Kamat A."/>
            <person name="Kanga B."/>
            <person name="Kashin S."/>
            <person name="Khazanovich D."/>
            <person name="Kisner P."/>
            <person name="Lance K."/>
            <person name="Lara M."/>
            <person name="Lee W."/>
            <person name="Lennon N."/>
            <person name="Letendre F."/>
            <person name="LeVine R."/>
            <person name="Lipovsky A."/>
            <person name="Liu X."/>
            <person name="Liu J."/>
            <person name="Liu S."/>
            <person name="Lokyitsang T."/>
            <person name="Lokyitsang Y."/>
            <person name="Lubonja R."/>
            <person name="Lui A."/>
            <person name="MacDonald P."/>
            <person name="Magnisalis V."/>
            <person name="Maru K."/>
            <person name="Matthews C."/>
            <person name="McCusker W."/>
            <person name="McDonough S."/>
            <person name="Mehta T."/>
            <person name="Meldrim J."/>
            <person name="Meneus L."/>
            <person name="Mihai O."/>
            <person name="Mihalev A."/>
            <person name="Mihova T."/>
            <person name="Mittelman R."/>
            <person name="Mlenga V."/>
            <person name="Montmayeur A."/>
            <person name="Mulrain L."/>
            <person name="Navidi A."/>
            <person name="Naylor J."/>
            <person name="Negash T."/>
            <person name="Nguyen T."/>
            <person name="Nguyen N."/>
            <person name="Nicol R."/>
            <person name="Norbu C."/>
            <person name="Norbu N."/>
            <person name="Novod N."/>
            <person name="O'Neill B."/>
            <person name="Osman S."/>
            <person name="Markiewicz E."/>
            <person name="Oyono O.L."/>
            <person name="Patti C."/>
            <person name="Phunkhang P."/>
            <person name="Pierre F."/>
            <person name="Priest M."/>
            <person name="Raghuraman S."/>
            <person name="Rege F."/>
            <person name="Reyes R."/>
            <person name="Rise C."/>
            <person name="Rogov P."/>
            <person name="Ross K."/>
            <person name="Ryan E."/>
            <person name="Settipalli S."/>
            <person name="Shea T."/>
            <person name="Sherpa N."/>
            <person name="Shi L."/>
            <person name="Shih D."/>
            <person name="Sparrow T."/>
            <person name="Spaulding J."/>
            <person name="Stalker J."/>
            <person name="Stange-Thomann N."/>
            <person name="Stavropoulos S."/>
            <person name="Stone C."/>
            <person name="Strader C."/>
            <person name="Tesfaye S."/>
            <person name="Thomson T."/>
            <person name="Thoulutsang Y."/>
            <person name="Thoulutsang D."/>
            <person name="Topham K."/>
            <person name="Topping I."/>
            <person name="Tsamla T."/>
            <person name="Vassiliev H."/>
            <person name="Vo A."/>
            <person name="Wangchuk T."/>
            <person name="Wangdi T."/>
            <person name="Weiand M."/>
            <person name="Wilkinson J."/>
            <person name="Wilson A."/>
            <person name="Yadav S."/>
            <person name="Young G."/>
            <person name="Yu Q."/>
            <person name="Zembek L."/>
            <person name="Zhong D."/>
            <person name="Zimmer A."/>
            <person name="Zwirko Z."/>
            <person name="Jaffe D.B."/>
            <person name="Alvarez P."/>
            <person name="Brockman W."/>
            <person name="Butler J."/>
            <person name="Chin C."/>
            <person name="Gnerre S."/>
            <person name="MacCallum I."/>
            <person name="Graves J.A."/>
            <person name="Ponting C.P."/>
            <person name="Breen M."/>
            <person name="Samollow P.B."/>
            <person name="Lander E.S."/>
            <person name="Lindblad-Toh K."/>
        </authorList>
    </citation>
    <scope>NUCLEOTIDE SEQUENCE [LARGE SCALE GENOMIC DNA]</scope>
</reference>
<dbReference type="GO" id="GO:0001673">
    <property type="term" value="C:male germ cell nucleus"/>
    <property type="evidence" value="ECO:0000318"/>
    <property type="project" value="GO_Central"/>
</dbReference>
<keyword evidence="7" id="KW-0597">Phosphoprotein</keyword>
<reference evidence="14" key="3">
    <citation type="submission" date="2025-09" db="UniProtKB">
        <authorList>
            <consortium name="Ensembl"/>
        </authorList>
    </citation>
    <scope>IDENTIFICATION</scope>
</reference>
<name>F6ZI63_MONDO</name>
<proteinExistence type="inferred from homology"/>
<keyword evidence="15" id="KW-1185">Reference proteome</keyword>
<evidence type="ECO:0000256" key="7">
    <source>
        <dbReference type="ARBA" id="ARBA00022553"/>
    </source>
</evidence>